<keyword evidence="1" id="KW-1133">Transmembrane helix</keyword>
<accession>A0A1G2KLG3</accession>
<keyword evidence="1" id="KW-0472">Membrane</keyword>
<organism evidence="2 3">
    <name type="scientific">Candidatus Sungbacteria bacterium RIFCSPHIGHO2_02_FULL_47_11</name>
    <dbReference type="NCBI Taxonomy" id="1802270"/>
    <lineage>
        <taxon>Bacteria</taxon>
        <taxon>Candidatus Sungiibacteriota</taxon>
    </lineage>
</organism>
<feature type="transmembrane region" description="Helical" evidence="1">
    <location>
        <begin position="65"/>
        <end position="89"/>
    </location>
</feature>
<evidence type="ECO:0000256" key="1">
    <source>
        <dbReference type="SAM" id="Phobius"/>
    </source>
</evidence>
<comment type="caution">
    <text evidence="2">The sequence shown here is derived from an EMBL/GenBank/DDBJ whole genome shotgun (WGS) entry which is preliminary data.</text>
</comment>
<dbReference type="EMBL" id="MHQI01000045">
    <property type="protein sequence ID" value="OGZ99218.1"/>
    <property type="molecule type" value="Genomic_DNA"/>
</dbReference>
<feature type="transmembrane region" description="Helical" evidence="1">
    <location>
        <begin position="6"/>
        <end position="25"/>
    </location>
</feature>
<proteinExistence type="predicted"/>
<dbReference type="Proteomes" id="UP000179023">
    <property type="component" value="Unassembled WGS sequence"/>
</dbReference>
<gene>
    <name evidence="2" type="ORF">A3C07_04180</name>
</gene>
<dbReference type="InterPro" id="IPR014509">
    <property type="entry name" value="YjdF-like"/>
</dbReference>
<sequence>MKKQFNLFVLPGMLSAITLIVMFFFQRMNGLFVESIWYDKIMHIAGGAGACVLVFPVLANCPVGFRWAILRFGLPLVGLTFGLLVGLGWEGLERIFPIITDHILQGNWDTFFDVIFDCLGGYIAGKKYEEIWRWQLNY</sequence>
<evidence type="ECO:0008006" key="4">
    <source>
        <dbReference type="Google" id="ProtNLM"/>
    </source>
</evidence>
<dbReference type="Pfam" id="PF09997">
    <property type="entry name" value="DUF2238"/>
    <property type="match status" value="1"/>
</dbReference>
<protein>
    <recommendedName>
        <fullName evidence="4">VanZ-like domain-containing protein</fullName>
    </recommendedName>
</protein>
<evidence type="ECO:0000313" key="2">
    <source>
        <dbReference type="EMBL" id="OGZ99218.1"/>
    </source>
</evidence>
<evidence type="ECO:0000313" key="3">
    <source>
        <dbReference type="Proteomes" id="UP000179023"/>
    </source>
</evidence>
<reference evidence="2 3" key="1">
    <citation type="journal article" date="2016" name="Nat. Commun.">
        <title>Thousands of microbial genomes shed light on interconnected biogeochemical processes in an aquifer system.</title>
        <authorList>
            <person name="Anantharaman K."/>
            <person name="Brown C.T."/>
            <person name="Hug L.A."/>
            <person name="Sharon I."/>
            <person name="Castelle C.J."/>
            <person name="Probst A.J."/>
            <person name="Thomas B.C."/>
            <person name="Singh A."/>
            <person name="Wilkins M.J."/>
            <person name="Karaoz U."/>
            <person name="Brodie E.L."/>
            <person name="Williams K.H."/>
            <person name="Hubbard S.S."/>
            <person name="Banfield J.F."/>
        </authorList>
    </citation>
    <scope>NUCLEOTIDE SEQUENCE [LARGE SCALE GENOMIC DNA]</scope>
</reference>
<keyword evidence="1" id="KW-0812">Transmembrane</keyword>
<feature type="transmembrane region" description="Helical" evidence="1">
    <location>
        <begin position="37"/>
        <end position="59"/>
    </location>
</feature>
<name>A0A1G2KLG3_9BACT</name>
<dbReference type="AlphaFoldDB" id="A0A1G2KLG3"/>